<dbReference type="RefSeq" id="WP_088521679.1">
    <property type="nucleotide sequence ID" value="NZ_FYDG01000010.1"/>
</dbReference>
<name>A0A212S0P9_RHOAC</name>
<keyword evidence="1" id="KW-1133">Transmembrane helix</keyword>
<reference evidence="3" key="1">
    <citation type="submission" date="2017-06" db="EMBL/GenBank/DDBJ databases">
        <authorList>
            <person name="Varghese N."/>
            <person name="Submissions S."/>
        </authorList>
    </citation>
    <scope>NUCLEOTIDE SEQUENCE [LARGE SCALE GENOMIC DNA]</scope>
    <source>
        <strain evidence="3">DSM 137</strain>
    </source>
</reference>
<accession>A0A212S0P9</accession>
<dbReference type="EMBL" id="FYDG01000010">
    <property type="protein sequence ID" value="SNB78541.1"/>
    <property type="molecule type" value="Genomic_DNA"/>
</dbReference>
<feature type="transmembrane region" description="Helical" evidence="1">
    <location>
        <begin position="55"/>
        <end position="74"/>
    </location>
</feature>
<evidence type="ECO:0000256" key="1">
    <source>
        <dbReference type="SAM" id="Phobius"/>
    </source>
</evidence>
<feature type="transmembrane region" description="Helical" evidence="1">
    <location>
        <begin position="86"/>
        <end position="108"/>
    </location>
</feature>
<evidence type="ECO:0000313" key="2">
    <source>
        <dbReference type="EMBL" id="SNB78541.1"/>
    </source>
</evidence>
<organism evidence="2 3">
    <name type="scientific">Rhodoblastus acidophilus</name>
    <name type="common">Rhodopseudomonas acidophila</name>
    <dbReference type="NCBI Taxonomy" id="1074"/>
    <lineage>
        <taxon>Bacteria</taxon>
        <taxon>Pseudomonadati</taxon>
        <taxon>Pseudomonadota</taxon>
        <taxon>Alphaproteobacteria</taxon>
        <taxon>Hyphomicrobiales</taxon>
        <taxon>Rhodoblastaceae</taxon>
        <taxon>Rhodoblastus</taxon>
    </lineage>
</organism>
<evidence type="ECO:0000313" key="3">
    <source>
        <dbReference type="Proteomes" id="UP000198418"/>
    </source>
</evidence>
<feature type="transmembrane region" description="Helical" evidence="1">
    <location>
        <begin position="20"/>
        <end position="43"/>
    </location>
</feature>
<dbReference type="Proteomes" id="UP000198418">
    <property type="component" value="Unassembled WGS sequence"/>
</dbReference>
<dbReference type="AlphaFoldDB" id="A0A212S0P9"/>
<keyword evidence="1" id="KW-0812">Transmembrane</keyword>
<protein>
    <submittedName>
        <fullName evidence="2">Uncharacterized protein</fullName>
    </submittedName>
</protein>
<proteinExistence type="predicted"/>
<gene>
    <name evidence="2" type="ORF">SAMN06265338_11018</name>
</gene>
<sequence length="206" mass="22939">MTIAIEHARAPHRTLLPSMAFYLLSASIGPALFVAAFAADLFSSDEVLFFRGLKLIALAAAVQFALTFLLRHWLNRWRGGISIHHQIAAVSLAIGLNMTFLIVVPVTLDRSVSVFLLGVMNERPTETFTADRLETVFDDVYVRKYGAMERRIREQVRSGNITPEGDGYRITPTGRAFIRFSSSIVSLFHLNPRYINPELATVAASN</sequence>
<keyword evidence="3" id="KW-1185">Reference proteome</keyword>
<keyword evidence="1" id="KW-0472">Membrane</keyword>
<dbReference type="OrthoDB" id="1848374at2"/>